<accession>A0A401GLC2</accession>
<dbReference type="RefSeq" id="XP_027613879.1">
    <property type="nucleotide sequence ID" value="XM_027758078.1"/>
</dbReference>
<keyword evidence="2" id="KW-1185">Reference proteome</keyword>
<dbReference type="Proteomes" id="UP000287166">
    <property type="component" value="Unassembled WGS sequence"/>
</dbReference>
<dbReference type="InParanoid" id="A0A401GLC2"/>
<dbReference type="Gene3D" id="3.80.10.10">
    <property type="entry name" value="Ribonuclease Inhibitor"/>
    <property type="match status" value="1"/>
</dbReference>
<name>A0A401GLC2_9APHY</name>
<dbReference type="EMBL" id="BFAD01000005">
    <property type="protein sequence ID" value="GBE82966.1"/>
    <property type="molecule type" value="Genomic_DNA"/>
</dbReference>
<reference evidence="1 2" key="1">
    <citation type="journal article" date="2018" name="Sci. Rep.">
        <title>Genome sequence of the cauliflower mushroom Sparassis crispa (Hanabiratake) and its association with beneficial usage.</title>
        <authorList>
            <person name="Kiyama R."/>
            <person name="Furutani Y."/>
            <person name="Kawaguchi K."/>
            <person name="Nakanishi T."/>
        </authorList>
    </citation>
    <scope>NUCLEOTIDE SEQUENCE [LARGE SCALE GENOMIC DNA]</scope>
</reference>
<evidence type="ECO:0008006" key="3">
    <source>
        <dbReference type="Google" id="ProtNLM"/>
    </source>
</evidence>
<evidence type="ECO:0000313" key="1">
    <source>
        <dbReference type="EMBL" id="GBE82966.1"/>
    </source>
</evidence>
<dbReference type="STRING" id="139825.A0A401GLC2"/>
<protein>
    <recommendedName>
        <fullName evidence="3">F-box domain-containing protein</fullName>
    </recommendedName>
</protein>
<organism evidence="1 2">
    <name type="scientific">Sparassis crispa</name>
    <dbReference type="NCBI Taxonomy" id="139825"/>
    <lineage>
        <taxon>Eukaryota</taxon>
        <taxon>Fungi</taxon>
        <taxon>Dikarya</taxon>
        <taxon>Basidiomycota</taxon>
        <taxon>Agaricomycotina</taxon>
        <taxon>Agaricomycetes</taxon>
        <taxon>Polyporales</taxon>
        <taxon>Sparassidaceae</taxon>
        <taxon>Sparassis</taxon>
    </lineage>
</organism>
<dbReference type="AlphaFoldDB" id="A0A401GLC2"/>
<gene>
    <name evidence="1" type="ORF">SCP_0500090</name>
</gene>
<dbReference type="SUPFAM" id="SSF52047">
    <property type="entry name" value="RNI-like"/>
    <property type="match status" value="1"/>
</dbReference>
<dbReference type="OrthoDB" id="2750697at2759"/>
<dbReference type="GeneID" id="38779883"/>
<evidence type="ECO:0000313" key="2">
    <source>
        <dbReference type="Proteomes" id="UP000287166"/>
    </source>
</evidence>
<sequence>MDDIIPEVVHHLRPRENADRRALAQLARTRRSFCVPALDILWESMDDVLPLLKILSSSLAWKPSGPASPVYTVHRPIFKSEWLRFQSYARRIHSLCPRPLCHIDSSVFDRLSSYLERDPLLPCLTSLTISWSGWTTFEFEALFFVSPSLRQVRVSIELPDVWSGRQSCIAAKFLYLLCLESVNLEHLTLCSGAHGAYLPSVAQAANLRELVLTECNISPSLLSSCAQLPLLTVFRVRLLERQAPDLSCCGAGPGFPALEVLDAMGDLGPVTELIKIITSPHLRSFSWTERGPRAHTRQDLYVLYSALSSRHSAALRELDISFAHFANGADDSARVVDALRPLLKLRALEKLALKTHARVSLASSHLHDMASSWPHLTALLIAAAPPGPTAPRLHSLAAVARSCPALAVLRLPGMDVRVDALAVPHRLQTLCICAAPSSLVADPAAVAGFLDGLFPEVEIEVEAGAKGAWEEAVGVQAALQRARRLGLGVVSGCGLRLCTWRADCYVSRRRLEPSLILCGSLRARRCT</sequence>
<dbReference type="InterPro" id="IPR032675">
    <property type="entry name" value="LRR_dom_sf"/>
</dbReference>
<proteinExistence type="predicted"/>
<comment type="caution">
    <text evidence="1">The sequence shown here is derived from an EMBL/GenBank/DDBJ whole genome shotgun (WGS) entry which is preliminary data.</text>
</comment>